<keyword evidence="2" id="KW-1185">Reference proteome</keyword>
<accession>A0A6V8KR02</accession>
<dbReference type="Proteomes" id="UP000482800">
    <property type="component" value="Unassembled WGS sequence"/>
</dbReference>
<name>A0A6V8KR02_9ACTN</name>
<evidence type="ECO:0000313" key="1">
    <source>
        <dbReference type="EMBL" id="GFJ85830.1"/>
    </source>
</evidence>
<dbReference type="AlphaFoldDB" id="A0A6V8KR02"/>
<evidence type="ECO:0000313" key="2">
    <source>
        <dbReference type="Proteomes" id="UP000482800"/>
    </source>
</evidence>
<reference evidence="1 2" key="2">
    <citation type="submission" date="2020-03" db="EMBL/GenBank/DDBJ databases">
        <authorList>
            <person name="Ichikawa N."/>
            <person name="Kimura A."/>
            <person name="Kitahashi Y."/>
            <person name="Uohara A."/>
        </authorList>
    </citation>
    <scope>NUCLEOTIDE SEQUENCE [LARGE SCALE GENOMIC DNA]</scope>
    <source>
        <strain evidence="1 2">NBRC 108639</strain>
    </source>
</reference>
<organism evidence="1 2">
    <name type="scientific">Phytohabitans houttuyneae</name>
    <dbReference type="NCBI Taxonomy" id="1076126"/>
    <lineage>
        <taxon>Bacteria</taxon>
        <taxon>Bacillati</taxon>
        <taxon>Actinomycetota</taxon>
        <taxon>Actinomycetes</taxon>
        <taxon>Micromonosporales</taxon>
        <taxon>Micromonosporaceae</taxon>
    </lineage>
</organism>
<reference evidence="1 2" key="1">
    <citation type="submission" date="2020-03" db="EMBL/GenBank/DDBJ databases">
        <title>Whole genome shotgun sequence of Phytohabitans houttuyneae NBRC 108639.</title>
        <authorList>
            <person name="Komaki H."/>
            <person name="Tamura T."/>
        </authorList>
    </citation>
    <scope>NUCLEOTIDE SEQUENCE [LARGE SCALE GENOMIC DNA]</scope>
    <source>
        <strain evidence="1 2">NBRC 108639</strain>
    </source>
</reference>
<sequence length="82" mass="9059">MRYELQADCLTGATLQGMVNDKTLIFEAGDNQEITNGPTNVAGKTSWGRKVITARRGADRELQQGRLQRCTQLVGCQFANRS</sequence>
<proteinExistence type="predicted"/>
<dbReference type="EMBL" id="BLPF01000004">
    <property type="protein sequence ID" value="GFJ85830.1"/>
    <property type="molecule type" value="Genomic_DNA"/>
</dbReference>
<gene>
    <name evidence="1" type="ORF">Phou_100100</name>
</gene>
<dbReference type="RefSeq" id="WP_173071099.1">
    <property type="nucleotide sequence ID" value="NZ_BAABGO010000002.1"/>
</dbReference>
<protein>
    <submittedName>
        <fullName evidence="1">Uncharacterized protein</fullName>
    </submittedName>
</protein>
<comment type="caution">
    <text evidence="1">The sequence shown here is derived from an EMBL/GenBank/DDBJ whole genome shotgun (WGS) entry which is preliminary data.</text>
</comment>